<accession>E0NM09</accession>
<dbReference type="GO" id="GO:0050151">
    <property type="term" value="F:oleate hydratase activity"/>
    <property type="evidence" value="ECO:0007669"/>
    <property type="project" value="InterPro"/>
</dbReference>
<name>E0NM09_9FIRM</name>
<sequence length="632" mass="72587">MCKIYSSLEFWEMKSLFKNVLMYLEEKIKFFKEDIMKLKTYDERLTLTNGDFQSLVKARKPEGIEKKQAYLIGTGIASLTAACFLIRDAHMEGKKITFLEQMDIPGGSLDGNYMETRGYVARGGRETGAHFECLWDIWSSIPSLEDPEMSILDSYFYTNYDDPNYSNCRITHKQGQRYDDGKFNLTDSQVQEIAKLCLTRDEDLQDLAIDEVFSKGLLNSDFWTYWRTMFAFENWHSALEMKLYLNRFIHHVGGLTNLSALRFTRYDQYNSIVRPMVKYLEDHGCNFRYNTKVTDVDFEISENRKVATKIIAEDKNGNDKSINLTENDLLFITNGSMTENSSYGDDNTAAELSNEQTGCWEMWKNIAKKSDDFGNPEAFCSDVEKSNWESCTVTCHDDSVPKYIEKITKRSPYGGKTVTGGIVTCVDSSWLMSWTINRQGQYPEQPENDVVVWVYGLFTDVEGDYIKKKMRDCTGKEITNEWLYHMGVPVNEIDRLAETCTAVPVMMPYITSQFMPRKFGDRPYVVPKGGVNFAFLGQFAETLDNPGRDTVFTTEYSGRTAMEAVYVLCGVEKSVPEVYASRYDIRYLLNALVALSDGRKPELPLSAIEKMKLSKHIKGTEIEDMLKEFNII</sequence>
<dbReference type="eggNOG" id="COG4716">
    <property type="taxonomic scope" value="Bacteria"/>
</dbReference>
<dbReference type="Gene3D" id="3.30.9.80">
    <property type="match status" value="1"/>
</dbReference>
<dbReference type="Proteomes" id="UP000003280">
    <property type="component" value="Unassembled WGS sequence"/>
</dbReference>
<proteinExistence type="predicted"/>
<dbReference type="EMBL" id="AEEH01000044">
    <property type="protein sequence ID" value="EFM25064.1"/>
    <property type="molecule type" value="Genomic_DNA"/>
</dbReference>
<dbReference type="InterPro" id="IPR036188">
    <property type="entry name" value="FAD/NAD-bd_sf"/>
</dbReference>
<dbReference type="AlphaFoldDB" id="E0NM09"/>
<dbReference type="PANTHER" id="PTHR37417:SF3">
    <property type="entry name" value="MYOSIN-CROSSREACTIVE PROTEIN"/>
    <property type="match status" value="1"/>
</dbReference>
<organism evidence="1 2">
    <name type="scientific">Peptoniphilus duerdenii ATCC BAA-1640</name>
    <dbReference type="NCBI Taxonomy" id="862517"/>
    <lineage>
        <taxon>Bacteria</taxon>
        <taxon>Bacillati</taxon>
        <taxon>Bacillota</taxon>
        <taxon>Tissierellia</taxon>
        <taxon>Tissierellales</taxon>
        <taxon>Peptoniphilaceae</taxon>
        <taxon>Peptoniphilus</taxon>
    </lineage>
</organism>
<dbReference type="GO" id="GO:0006631">
    <property type="term" value="P:fatty acid metabolic process"/>
    <property type="evidence" value="ECO:0007669"/>
    <property type="project" value="InterPro"/>
</dbReference>
<dbReference type="Pfam" id="PF06100">
    <property type="entry name" value="MCRA"/>
    <property type="match status" value="1"/>
</dbReference>
<dbReference type="NCBIfam" id="NF010584">
    <property type="entry name" value="PRK13977.1"/>
    <property type="match status" value="1"/>
</dbReference>
<comment type="caution">
    <text evidence="1">The sequence shown here is derived from an EMBL/GenBank/DDBJ whole genome shotgun (WGS) entry which is preliminary data.</text>
</comment>
<dbReference type="GO" id="GO:0071949">
    <property type="term" value="F:FAD binding"/>
    <property type="evidence" value="ECO:0007669"/>
    <property type="project" value="InterPro"/>
</dbReference>
<keyword evidence="2" id="KW-1185">Reference proteome</keyword>
<dbReference type="HOGENOM" id="CLU_024043_2_0_9"/>
<evidence type="ECO:0000313" key="1">
    <source>
        <dbReference type="EMBL" id="EFM25064.1"/>
    </source>
</evidence>
<evidence type="ECO:0000313" key="2">
    <source>
        <dbReference type="Proteomes" id="UP000003280"/>
    </source>
</evidence>
<evidence type="ECO:0008006" key="3">
    <source>
        <dbReference type="Google" id="ProtNLM"/>
    </source>
</evidence>
<dbReference type="PANTHER" id="PTHR37417">
    <property type="entry name" value="67 KDA MYOSIN-CROSS-REACTIVE ANTIGEN FAMILY PROTEIN (AFU_ORTHOLOGUE AFUA_5G09970)"/>
    <property type="match status" value="1"/>
</dbReference>
<gene>
    <name evidence="1" type="ORF">HMPREF9225_1198</name>
</gene>
<dbReference type="SUPFAM" id="SSF51905">
    <property type="entry name" value="FAD/NAD(P)-binding domain"/>
    <property type="match status" value="1"/>
</dbReference>
<dbReference type="InterPro" id="IPR010354">
    <property type="entry name" value="Oleate_hydratase"/>
</dbReference>
<protein>
    <recommendedName>
        <fullName evidence="3">Oleate hydratase</fullName>
    </recommendedName>
</protein>
<reference evidence="1 2" key="1">
    <citation type="submission" date="2010-07" db="EMBL/GenBank/DDBJ databases">
        <authorList>
            <person name="Muzny D."/>
            <person name="Qin X."/>
            <person name="Deng J."/>
            <person name="Jiang H."/>
            <person name="Liu Y."/>
            <person name="Qu J."/>
            <person name="Song X.-Z."/>
            <person name="Zhang L."/>
            <person name="Thornton R."/>
            <person name="Coyle M."/>
            <person name="Francisco L."/>
            <person name="Jackson L."/>
            <person name="Javaid M."/>
            <person name="Korchina V."/>
            <person name="Kovar C."/>
            <person name="Mata R."/>
            <person name="Mathew T."/>
            <person name="Ngo R."/>
            <person name="Nguyen L."/>
            <person name="Nguyen N."/>
            <person name="Okwuonu G."/>
            <person name="Ongeri F."/>
            <person name="Pham C."/>
            <person name="Simmons D."/>
            <person name="Wilczek-Boney K."/>
            <person name="Hale W."/>
            <person name="Jakkamsetti A."/>
            <person name="Pham P."/>
            <person name="Ruth R."/>
            <person name="San Lucas F."/>
            <person name="Warren J."/>
            <person name="Zhang J."/>
            <person name="Zhao Z."/>
            <person name="Zhou C."/>
            <person name="Zhu D."/>
            <person name="Lee S."/>
            <person name="Bess C."/>
            <person name="Blankenburg K."/>
            <person name="Forbes L."/>
            <person name="Fu Q."/>
            <person name="Gubbala S."/>
            <person name="Hirani K."/>
            <person name="Jayaseelan J.C."/>
            <person name="Lara F."/>
            <person name="Munidasa M."/>
            <person name="Palculict T."/>
            <person name="Patil S."/>
            <person name="Pu L.-L."/>
            <person name="Saada N."/>
            <person name="Tang L."/>
            <person name="Weissenberger G."/>
            <person name="Zhu Y."/>
            <person name="Hemphill L."/>
            <person name="Shang Y."/>
            <person name="Youmans B."/>
            <person name="Ayvaz T."/>
            <person name="Ross M."/>
            <person name="Santibanez J."/>
            <person name="Aqrawi P."/>
            <person name="Gross S."/>
            <person name="Joshi V."/>
            <person name="Fowler G."/>
            <person name="Nazareth L."/>
            <person name="Reid J."/>
            <person name="Worley K."/>
            <person name="Petrosino J."/>
            <person name="Highlander S."/>
            <person name="Gibbs R."/>
        </authorList>
    </citation>
    <scope>NUCLEOTIDE SEQUENCE [LARGE SCALE GENOMIC DNA]</scope>
    <source>
        <strain evidence="1 2">ATCC BAA-1640</strain>
    </source>
</reference>
<dbReference type="STRING" id="862517.HMPREF9225_1198"/>
<dbReference type="Gene3D" id="3.50.50.60">
    <property type="entry name" value="FAD/NAD(P)-binding domain"/>
    <property type="match status" value="2"/>
</dbReference>